<feature type="transmembrane region" description="Helical" evidence="5">
    <location>
        <begin position="38"/>
        <end position="56"/>
    </location>
</feature>
<evidence type="ECO:0000256" key="1">
    <source>
        <dbReference type="ARBA" id="ARBA00004141"/>
    </source>
</evidence>
<evidence type="ECO:0008006" key="8">
    <source>
        <dbReference type="Google" id="ProtNLM"/>
    </source>
</evidence>
<dbReference type="EMBL" id="KN612165">
    <property type="protein sequence ID" value="KHJ76026.1"/>
    <property type="molecule type" value="Genomic_DNA"/>
</dbReference>
<dbReference type="GO" id="GO:0016020">
    <property type="term" value="C:membrane"/>
    <property type="evidence" value="ECO:0007669"/>
    <property type="project" value="UniProtKB-SubCell"/>
</dbReference>
<dbReference type="OrthoDB" id="2985014at2759"/>
<organism evidence="6 7">
    <name type="scientific">Oesophagostomum dentatum</name>
    <name type="common">Nodular worm</name>
    <dbReference type="NCBI Taxonomy" id="61180"/>
    <lineage>
        <taxon>Eukaryota</taxon>
        <taxon>Metazoa</taxon>
        <taxon>Ecdysozoa</taxon>
        <taxon>Nematoda</taxon>
        <taxon>Chromadorea</taxon>
        <taxon>Rhabditida</taxon>
        <taxon>Rhabditina</taxon>
        <taxon>Rhabditomorpha</taxon>
        <taxon>Strongyloidea</taxon>
        <taxon>Strongylidae</taxon>
        <taxon>Oesophagostomum</taxon>
    </lineage>
</organism>
<evidence type="ECO:0000313" key="6">
    <source>
        <dbReference type="EMBL" id="KHJ76026.1"/>
    </source>
</evidence>
<dbReference type="PANTHER" id="PTHR11662">
    <property type="entry name" value="SOLUTE CARRIER FAMILY 17"/>
    <property type="match status" value="1"/>
</dbReference>
<dbReference type="SUPFAM" id="SSF103473">
    <property type="entry name" value="MFS general substrate transporter"/>
    <property type="match status" value="1"/>
</dbReference>
<feature type="transmembrane region" description="Helical" evidence="5">
    <location>
        <begin position="68"/>
        <end position="88"/>
    </location>
</feature>
<evidence type="ECO:0000313" key="7">
    <source>
        <dbReference type="Proteomes" id="UP000053660"/>
    </source>
</evidence>
<accession>A0A0B1RWL5</accession>
<feature type="transmembrane region" description="Helical" evidence="5">
    <location>
        <begin position="108"/>
        <end position="128"/>
    </location>
</feature>
<protein>
    <recommendedName>
        <fullName evidence="8">Major facilitator superfamily (MFS) profile domain-containing protein</fullName>
    </recommendedName>
</protein>
<dbReference type="PANTHER" id="PTHR11662:SF399">
    <property type="entry name" value="FI19708P1-RELATED"/>
    <property type="match status" value="1"/>
</dbReference>
<keyword evidence="3 5" id="KW-1133">Transmembrane helix</keyword>
<keyword evidence="2 5" id="KW-0812">Transmembrane</keyword>
<dbReference type="Gene3D" id="1.20.1250.20">
    <property type="entry name" value="MFS general substrate transporter like domains"/>
    <property type="match status" value="1"/>
</dbReference>
<gene>
    <name evidence="6" type="ORF">OESDEN_24355</name>
</gene>
<dbReference type="AlphaFoldDB" id="A0A0B1RWL5"/>
<dbReference type="InterPro" id="IPR050382">
    <property type="entry name" value="MFS_Na/Anion_cotransporter"/>
</dbReference>
<keyword evidence="7" id="KW-1185">Reference proteome</keyword>
<reference evidence="6 7" key="1">
    <citation type="submission" date="2014-03" db="EMBL/GenBank/DDBJ databases">
        <title>Draft genome of the hookworm Oesophagostomum dentatum.</title>
        <authorList>
            <person name="Mitreva M."/>
        </authorList>
    </citation>
    <scope>NUCLEOTIDE SEQUENCE [LARGE SCALE GENOMIC DNA]</scope>
    <source>
        <strain evidence="6 7">OD-Hann</strain>
    </source>
</reference>
<evidence type="ECO:0000256" key="3">
    <source>
        <dbReference type="ARBA" id="ARBA00022989"/>
    </source>
</evidence>
<evidence type="ECO:0000256" key="2">
    <source>
        <dbReference type="ARBA" id="ARBA00022692"/>
    </source>
</evidence>
<feature type="transmembrane region" description="Helical" evidence="5">
    <location>
        <begin position="7"/>
        <end position="26"/>
    </location>
</feature>
<sequence>MLSAIPYIAYFVVINVGGVLADFIRSRKILGTLNTRRAAMLLALLGQAAFLVLSGYCKCGQDVRLSIFLQALVIIFITAGMAISGLQYSGFVVNYLDIAPPFSGTVMGIGNTISCLAGIVSPMVTSALTPN</sequence>
<dbReference type="GO" id="GO:0006820">
    <property type="term" value="P:monoatomic anion transport"/>
    <property type="evidence" value="ECO:0007669"/>
    <property type="project" value="TreeGrafter"/>
</dbReference>
<name>A0A0B1RWL5_OESDE</name>
<evidence type="ECO:0000256" key="5">
    <source>
        <dbReference type="SAM" id="Phobius"/>
    </source>
</evidence>
<dbReference type="GO" id="GO:0022857">
    <property type="term" value="F:transmembrane transporter activity"/>
    <property type="evidence" value="ECO:0007669"/>
    <property type="project" value="TreeGrafter"/>
</dbReference>
<proteinExistence type="predicted"/>
<evidence type="ECO:0000256" key="4">
    <source>
        <dbReference type="ARBA" id="ARBA00023136"/>
    </source>
</evidence>
<comment type="subcellular location">
    <subcellularLocation>
        <location evidence="1">Membrane</location>
        <topology evidence="1">Multi-pass membrane protein</topology>
    </subcellularLocation>
</comment>
<feature type="non-terminal residue" evidence="6">
    <location>
        <position position="131"/>
    </location>
</feature>
<keyword evidence="4 5" id="KW-0472">Membrane</keyword>
<dbReference type="Proteomes" id="UP000053660">
    <property type="component" value="Unassembled WGS sequence"/>
</dbReference>
<dbReference type="InterPro" id="IPR036259">
    <property type="entry name" value="MFS_trans_sf"/>
</dbReference>